<dbReference type="EMBL" id="MT142276">
    <property type="protein sequence ID" value="QJA77311.1"/>
    <property type="molecule type" value="Genomic_DNA"/>
</dbReference>
<proteinExistence type="predicted"/>
<name>A0A6M3K5Z7_9ZZZZ</name>
<reference evidence="2" key="1">
    <citation type="submission" date="2020-03" db="EMBL/GenBank/DDBJ databases">
        <title>The deep terrestrial virosphere.</title>
        <authorList>
            <person name="Holmfeldt K."/>
            <person name="Nilsson E."/>
            <person name="Simone D."/>
            <person name="Lopez-Fernandez M."/>
            <person name="Wu X."/>
            <person name="de Brujin I."/>
            <person name="Lundin D."/>
            <person name="Andersson A."/>
            <person name="Bertilsson S."/>
            <person name="Dopson M."/>
        </authorList>
    </citation>
    <scope>NUCLEOTIDE SEQUENCE</scope>
    <source>
        <strain evidence="2">MM415A01327</strain>
    </source>
</reference>
<sequence>MSNAYLSTDNSENLPLEKLLGNLPLSQRVYCLGYILGMSENECYNMISGFNDAAFAGVLSQQFTDAKAYVGCRKGIYYPGAKKMWVESVEILQEAYRIKVASLGIIEVGKKATKRDDFLIREATKMAVGKGAKPGKRGEKAEEEEDADDVILRRAENGQEADEED</sequence>
<evidence type="ECO:0000256" key="1">
    <source>
        <dbReference type="SAM" id="MobiDB-lite"/>
    </source>
</evidence>
<gene>
    <name evidence="2" type="ORF">MM415A01327_0008</name>
</gene>
<accession>A0A6M3K5Z7</accession>
<feature type="region of interest" description="Disordered" evidence="1">
    <location>
        <begin position="129"/>
        <end position="165"/>
    </location>
</feature>
<organism evidence="2">
    <name type="scientific">viral metagenome</name>
    <dbReference type="NCBI Taxonomy" id="1070528"/>
    <lineage>
        <taxon>unclassified sequences</taxon>
        <taxon>metagenomes</taxon>
        <taxon>organismal metagenomes</taxon>
    </lineage>
</organism>
<protein>
    <submittedName>
        <fullName evidence="2">Uncharacterized protein</fullName>
    </submittedName>
</protein>
<dbReference type="AlphaFoldDB" id="A0A6M3K5Z7"/>
<evidence type="ECO:0000313" key="2">
    <source>
        <dbReference type="EMBL" id="QJA77311.1"/>
    </source>
</evidence>